<dbReference type="GO" id="GO:0030151">
    <property type="term" value="F:molybdenum ion binding"/>
    <property type="evidence" value="ECO:0007669"/>
    <property type="project" value="InterPro"/>
</dbReference>
<dbReference type="RefSeq" id="WP_091448700.1">
    <property type="nucleotide sequence ID" value="NZ_FMZZ01000001.1"/>
</dbReference>
<dbReference type="PROSITE" id="PS51340">
    <property type="entry name" value="MOSC"/>
    <property type="match status" value="1"/>
</dbReference>
<dbReference type="Proteomes" id="UP000199501">
    <property type="component" value="Unassembled WGS sequence"/>
</dbReference>
<dbReference type="InterPro" id="IPR011037">
    <property type="entry name" value="Pyrv_Knase-like_insert_dom_sf"/>
</dbReference>
<proteinExistence type="predicted"/>
<dbReference type="Gene3D" id="2.40.33.20">
    <property type="entry name" value="PK beta-barrel domain-like"/>
    <property type="match status" value="1"/>
</dbReference>
<dbReference type="PANTHER" id="PTHR30212:SF2">
    <property type="entry name" value="PROTEIN YIIM"/>
    <property type="match status" value="1"/>
</dbReference>
<name>A0A1G6JAU7_9PSEU</name>
<sequence length="218" mass="23364">MIEPPRVLSVNVGVPRPITAKTGVSAIDKRPVDDPVEVSAPAARGASGLLGDAICDAEHHGGPDQAVYAYAREDLDHWEAELGRTLTSGSFGENLTTRGLEVTGAVIGERWRIGDDLLLRVTVPRVPCRTFAVWLDRQGWVKTFTEAAAPGAYFKVLRPGAVRAGDPVEVVDRPAHGVTIGLAFRALTLEPDLLPRLLAADDLPEGIRAKAVRRLGAR</sequence>
<dbReference type="SUPFAM" id="SSF50800">
    <property type="entry name" value="PK beta-barrel domain-like"/>
    <property type="match status" value="1"/>
</dbReference>
<dbReference type="GO" id="GO:0003824">
    <property type="term" value="F:catalytic activity"/>
    <property type="evidence" value="ECO:0007669"/>
    <property type="project" value="InterPro"/>
</dbReference>
<dbReference type="InterPro" id="IPR005302">
    <property type="entry name" value="MoCF_Sase_C"/>
</dbReference>
<dbReference type="InterPro" id="IPR052353">
    <property type="entry name" value="Benzoxazolinone_Detox_Enz"/>
</dbReference>
<reference evidence="3" key="1">
    <citation type="submission" date="2016-10" db="EMBL/GenBank/DDBJ databases">
        <authorList>
            <person name="Varghese N."/>
            <person name="Submissions S."/>
        </authorList>
    </citation>
    <scope>NUCLEOTIDE SEQUENCE [LARGE SCALE GENOMIC DNA]</scope>
    <source>
        <strain evidence="3">IBRC-M 10403</strain>
    </source>
</reference>
<evidence type="ECO:0000313" key="3">
    <source>
        <dbReference type="Proteomes" id="UP000199501"/>
    </source>
</evidence>
<gene>
    <name evidence="2" type="ORF">SAMN05216174_101326</name>
</gene>
<dbReference type="OrthoDB" id="9786134at2"/>
<feature type="domain" description="MOSC" evidence="1">
    <location>
        <begin position="30"/>
        <end position="171"/>
    </location>
</feature>
<dbReference type="STRING" id="1271860.SAMN05216174_101326"/>
<dbReference type="Pfam" id="PF03473">
    <property type="entry name" value="MOSC"/>
    <property type="match status" value="1"/>
</dbReference>
<evidence type="ECO:0000259" key="1">
    <source>
        <dbReference type="PROSITE" id="PS51340"/>
    </source>
</evidence>
<protein>
    <submittedName>
        <fullName evidence="2">MOSC domain-containing protein YiiM</fullName>
    </submittedName>
</protein>
<accession>A0A1G6JAU7</accession>
<dbReference type="GO" id="GO:0030170">
    <property type="term" value="F:pyridoxal phosphate binding"/>
    <property type="evidence" value="ECO:0007669"/>
    <property type="project" value="InterPro"/>
</dbReference>
<keyword evidence="3" id="KW-1185">Reference proteome</keyword>
<evidence type="ECO:0000313" key="2">
    <source>
        <dbReference type="EMBL" id="SDC16022.1"/>
    </source>
</evidence>
<dbReference type="AlphaFoldDB" id="A0A1G6JAU7"/>
<organism evidence="2 3">
    <name type="scientific">Actinokineospora iranica</name>
    <dbReference type="NCBI Taxonomy" id="1271860"/>
    <lineage>
        <taxon>Bacteria</taxon>
        <taxon>Bacillati</taxon>
        <taxon>Actinomycetota</taxon>
        <taxon>Actinomycetes</taxon>
        <taxon>Pseudonocardiales</taxon>
        <taxon>Pseudonocardiaceae</taxon>
        <taxon>Actinokineospora</taxon>
    </lineage>
</organism>
<dbReference type="PANTHER" id="PTHR30212">
    <property type="entry name" value="PROTEIN YIIM"/>
    <property type="match status" value="1"/>
</dbReference>
<dbReference type="EMBL" id="FMZZ01000001">
    <property type="protein sequence ID" value="SDC16022.1"/>
    <property type="molecule type" value="Genomic_DNA"/>
</dbReference>